<evidence type="ECO:0000313" key="2">
    <source>
        <dbReference type="Proteomes" id="UP000032679"/>
    </source>
</evidence>
<evidence type="ECO:0000313" key="1">
    <source>
        <dbReference type="EMBL" id="GAN52710.1"/>
    </source>
</evidence>
<dbReference type="OrthoDB" id="7267999at2"/>
<comment type="caution">
    <text evidence="1">The sequence shown here is derived from an EMBL/GenBank/DDBJ whole genome shotgun (WGS) entry which is preliminary data.</text>
</comment>
<dbReference type="STRING" id="1231623.Tasa_001_025"/>
<proteinExistence type="predicted"/>
<dbReference type="GO" id="GO:0016705">
    <property type="term" value="F:oxidoreductase activity, acting on paired donors, with incorporation or reduction of molecular oxygen"/>
    <property type="evidence" value="ECO:0007669"/>
    <property type="project" value="InterPro"/>
</dbReference>
<organism evidence="1 2">
    <name type="scientific">Tanticharoenia sakaeratensis NBRC 103193</name>
    <dbReference type="NCBI Taxonomy" id="1231623"/>
    <lineage>
        <taxon>Bacteria</taxon>
        <taxon>Pseudomonadati</taxon>
        <taxon>Pseudomonadota</taxon>
        <taxon>Alphaproteobacteria</taxon>
        <taxon>Acetobacterales</taxon>
        <taxon>Acetobacteraceae</taxon>
        <taxon>Tanticharoenia</taxon>
    </lineage>
</organism>
<sequence length="206" mass="21772">MVFLSQPRRTPRLYWLVPPGGNMKPDLSRIAGSGAGVAVQESDAQALSPMPLPCLKLDRGLTCARIEGARDGSRRLLQCSLPSDVAACRGETTAPIAVMLDIVLGETTEDAWAETERLIEEGLPARTAASALVGTAQDVAHRIENYRALGVTDIVLSAPPERAPYEAVQRTLLPLLGRMRDTLPEPAFLTGSAAPAGLTAGAPLPN</sequence>
<dbReference type="InterPro" id="IPR036661">
    <property type="entry name" value="Luciferase-like_sf"/>
</dbReference>
<accession>A0A0D6MGV5</accession>
<protein>
    <recommendedName>
        <fullName evidence="3">Alkanesulfonate monooxygenase</fullName>
    </recommendedName>
</protein>
<name>A0A0D6MGV5_9PROT</name>
<evidence type="ECO:0008006" key="3">
    <source>
        <dbReference type="Google" id="ProtNLM"/>
    </source>
</evidence>
<dbReference type="AlphaFoldDB" id="A0A0D6MGV5"/>
<keyword evidence="2" id="KW-1185">Reference proteome</keyword>
<dbReference type="RefSeq" id="WP_048845973.1">
    <property type="nucleotide sequence ID" value="NZ_BALE01000001.1"/>
</dbReference>
<reference evidence="1 2" key="1">
    <citation type="submission" date="2012-10" db="EMBL/GenBank/DDBJ databases">
        <title>Genome sequencing of Tanticharoenia sakaeratensis NBRC 103193.</title>
        <authorList>
            <person name="Azuma Y."/>
            <person name="Hadano H."/>
            <person name="Hirakawa H."/>
            <person name="Matsushita K."/>
        </authorList>
    </citation>
    <scope>NUCLEOTIDE SEQUENCE [LARGE SCALE GENOMIC DNA]</scope>
    <source>
        <strain evidence="1 2">NBRC 103193</strain>
    </source>
</reference>
<dbReference type="EMBL" id="BALE01000001">
    <property type="protein sequence ID" value="GAN52710.1"/>
    <property type="molecule type" value="Genomic_DNA"/>
</dbReference>
<dbReference type="SUPFAM" id="SSF51679">
    <property type="entry name" value="Bacterial luciferase-like"/>
    <property type="match status" value="1"/>
</dbReference>
<dbReference type="Gene3D" id="3.20.20.30">
    <property type="entry name" value="Luciferase-like domain"/>
    <property type="match status" value="1"/>
</dbReference>
<dbReference type="Proteomes" id="UP000032679">
    <property type="component" value="Unassembled WGS sequence"/>
</dbReference>
<gene>
    <name evidence="1" type="ORF">Tasa_001_025</name>
</gene>